<evidence type="ECO:0000256" key="19">
    <source>
        <dbReference type="ARBA" id="ARBA00025740"/>
    </source>
</evidence>
<dbReference type="Pfam" id="PF21032">
    <property type="entry name" value="PROPPIN"/>
    <property type="match status" value="2"/>
</dbReference>
<dbReference type="GO" id="GO:0015031">
    <property type="term" value="P:protein transport"/>
    <property type="evidence" value="ECO:0007669"/>
    <property type="project" value="UniProtKB-KW"/>
</dbReference>
<dbReference type="EMBL" id="QEAN01000255">
    <property type="protein sequence ID" value="TPX41826.1"/>
    <property type="molecule type" value="Genomic_DNA"/>
</dbReference>
<evidence type="ECO:0000256" key="18">
    <source>
        <dbReference type="ARBA" id="ARBA00023328"/>
    </source>
</evidence>
<protein>
    <recommendedName>
        <fullName evidence="20">Autophagy-related protein 18</fullName>
    </recommendedName>
</protein>
<evidence type="ECO:0000256" key="7">
    <source>
        <dbReference type="ARBA" id="ARBA00022454"/>
    </source>
</evidence>
<evidence type="ECO:0000256" key="10">
    <source>
        <dbReference type="ARBA" id="ARBA00022737"/>
    </source>
</evidence>
<keyword evidence="11" id="KW-0967">Endosome</keyword>
<dbReference type="InterPro" id="IPR048720">
    <property type="entry name" value="PROPPIN"/>
</dbReference>
<dbReference type="Proteomes" id="UP000317494">
    <property type="component" value="Unassembled WGS sequence"/>
</dbReference>
<proteinExistence type="inferred from homology"/>
<dbReference type="CDD" id="cd11565">
    <property type="entry name" value="RWD_Spc24"/>
    <property type="match status" value="1"/>
</dbReference>
<comment type="similarity">
    <text evidence="19">Belongs to the WD repeat PROPPIN family.</text>
</comment>
<dbReference type="Gene3D" id="2.130.10.10">
    <property type="entry name" value="YVTN repeat-like/Quinoprotein amine dehydrogenase"/>
    <property type="match status" value="1"/>
</dbReference>
<dbReference type="GO" id="GO:0034045">
    <property type="term" value="C:phagophore assembly site membrane"/>
    <property type="evidence" value="ECO:0007669"/>
    <property type="project" value="UniProtKB-SubCell"/>
</dbReference>
<keyword evidence="16" id="KW-0539">Nucleus</keyword>
<evidence type="ECO:0000256" key="12">
    <source>
        <dbReference type="ARBA" id="ARBA00022927"/>
    </source>
</evidence>
<evidence type="ECO:0000256" key="2">
    <source>
        <dbReference type="ARBA" id="ARBA00004148"/>
    </source>
</evidence>
<dbReference type="InterPro" id="IPR013252">
    <property type="entry name" value="Ndc80_Spc24"/>
</dbReference>
<evidence type="ECO:0000256" key="14">
    <source>
        <dbReference type="ARBA" id="ARBA00023054"/>
    </source>
</evidence>
<evidence type="ECO:0000256" key="9">
    <source>
        <dbReference type="ARBA" id="ARBA00022574"/>
    </source>
</evidence>
<dbReference type="InterPro" id="IPR001680">
    <property type="entry name" value="WD40_rpt"/>
</dbReference>
<name>A0A507CRP1_9FUNG</name>
<evidence type="ECO:0000256" key="21">
    <source>
        <dbReference type="SAM" id="MobiDB-lite"/>
    </source>
</evidence>
<keyword evidence="8" id="KW-0926">Vacuole</keyword>
<keyword evidence="6" id="KW-0813">Transport</keyword>
<dbReference type="Gene3D" id="3.30.160.430">
    <property type="match status" value="1"/>
</dbReference>
<reference evidence="22 23" key="1">
    <citation type="journal article" date="2019" name="Sci. Rep.">
        <title>Comparative genomics of chytrid fungi reveal insights into the obligate biotrophic and pathogenic lifestyle of Synchytrium endobioticum.</title>
        <authorList>
            <person name="van de Vossenberg B.T.L.H."/>
            <person name="Warris S."/>
            <person name="Nguyen H.D.T."/>
            <person name="van Gent-Pelzer M.P.E."/>
            <person name="Joly D.L."/>
            <person name="van de Geest H.C."/>
            <person name="Bonants P.J.M."/>
            <person name="Smith D.S."/>
            <person name="Levesque C.A."/>
            <person name="van der Lee T.A.J."/>
        </authorList>
    </citation>
    <scope>NUCLEOTIDE SEQUENCE [LARGE SCALE GENOMIC DNA]</scope>
    <source>
        <strain evidence="22 23">MB42</strain>
    </source>
</reference>
<gene>
    <name evidence="22" type="ORF">SeMB42_g05397</name>
</gene>
<comment type="subcellular location">
    <subcellularLocation>
        <location evidence="4">Chromosome</location>
        <location evidence="4">Centromere</location>
    </subcellularLocation>
    <subcellularLocation>
        <location evidence="3">Endosome membrane</location>
        <topology evidence="3">Peripheral membrane protein</topology>
    </subcellularLocation>
    <subcellularLocation>
        <location evidence="1">Nucleus</location>
    </subcellularLocation>
    <subcellularLocation>
        <location evidence="5">Preautophagosomal structure membrane</location>
        <topology evidence="5">Peripheral membrane protein</topology>
    </subcellularLocation>
    <subcellularLocation>
        <location evidence="2">Vacuole membrane</location>
        <topology evidence="2">Peripheral membrane protein</topology>
    </subcellularLocation>
</comment>
<keyword evidence="23" id="KW-1185">Reference proteome</keyword>
<dbReference type="InterPro" id="IPR038066">
    <property type="entry name" value="Spc24_Fungi_globular_sf"/>
</dbReference>
<dbReference type="InterPro" id="IPR036322">
    <property type="entry name" value="WD40_repeat_dom_sf"/>
</dbReference>
<keyword evidence="13" id="KW-0072">Autophagy</keyword>
<dbReference type="SMART" id="SM00320">
    <property type="entry name" value="WD40"/>
    <property type="match status" value="2"/>
</dbReference>
<dbReference type="GO" id="GO:0006914">
    <property type="term" value="P:autophagy"/>
    <property type="evidence" value="ECO:0007669"/>
    <property type="project" value="UniProtKB-KW"/>
</dbReference>
<evidence type="ECO:0000313" key="22">
    <source>
        <dbReference type="EMBL" id="TPX41826.1"/>
    </source>
</evidence>
<dbReference type="InterPro" id="IPR015943">
    <property type="entry name" value="WD40/YVTN_repeat-like_dom_sf"/>
</dbReference>
<evidence type="ECO:0000256" key="17">
    <source>
        <dbReference type="ARBA" id="ARBA00023306"/>
    </source>
</evidence>
<organism evidence="22 23">
    <name type="scientific">Synchytrium endobioticum</name>
    <dbReference type="NCBI Taxonomy" id="286115"/>
    <lineage>
        <taxon>Eukaryota</taxon>
        <taxon>Fungi</taxon>
        <taxon>Fungi incertae sedis</taxon>
        <taxon>Chytridiomycota</taxon>
        <taxon>Chytridiomycota incertae sedis</taxon>
        <taxon>Chytridiomycetes</taxon>
        <taxon>Synchytriales</taxon>
        <taxon>Synchytriaceae</taxon>
        <taxon>Synchytrium</taxon>
    </lineage>
</organism>
<keyword evidence="10" id="KW-0677">Repeat</keyword>
<evidence type="ECO:0000256" key="11">
    <source>
        <dbReference type="ARBA" id="ARBA00022753"/>
    </source>
</evidence>
<comment type="caution">
    <text evidence="22">The sequence shown here is derived from an EMBL/GenBank/DDBJ whole genome shotgun (WGS) entry which is preliminary data.</text>
</comment>
<keyword evidence="15" id="KW-0472">Membrane</keyword>
<dbReference type="Pfam" id="PF08286">
    <property type="entry name" value="Spc24"/>
    <property type="match status" value="1"/>
</dbReference>
<dbReference type="SUPFAM" id="SSF143026">
    <property type="entry name" value="Kinetochore globular domain"/>
    <property type="match status" value="1"/>
</dbReference>
<dbReference type="GO" id="GO:0000775">
    <property type="term" value="C:chromosome, centromeric region"/>
    <property type="evidence" value="ECO:0007669"/>
    <property type="project" value="UniProtKB-SubCell"/>
</dbReference>
<keyword evidence="9" id="KW-0853">WD repeat</keyword>
<evidence type="ECO:0000256" key="20">
    <source>
        <dbReference type="ARBA" id="ARBA00039247"/>
    </source>
</evidence>
<evidence type="ECO:0000313" key="23">
    <source>
        <dbReference type="Proteomes" id="UP000317494"/>
    </source>
</evidence>
<dbReference type="AlphaFoldDB" id="A0A507CRP1"/>
<keyword evidence="12" id="KW-0653">Protein transport</keyword>
<evidence type="ECO:0000256" key="6">
    <source>
        <dbReference type="ARBA" id="ARBA00022448"/>
    </source>
</evidence>
<keyword evidence="7" id="KW-0158">Chromosome</keyword>
<feature type="region of interest" description="Disordered" evidence="21">
    <location>
        <begin position="523"/>
        <end position="542"/>
    </location>
</feature>
<dbReference type="STRING" id="286115.A0A507CRP1"/>
<sequence length="646" mass="71412">MAASSASATPLNTRNNTAISLATSIEELPVLIPELLGHLSPRDDVRIVQSILDSESRTNDLWSKRHDHTRLISATLSRRLETAKAQLADAETKASSLHYPTDLRSIESLQDTIRKELQGKNDSITSLEQTYGQLMAELEALEVEEKKDSETGPDPSMMMLHIFQGLGIQMKVENGVYTAAFARSHRQNDFMLINFDDKYSAKYYADILWDAYPFCNIPPQGTRGSTYIQEDHQVAMNIGGKSNNDILFINFNQDFSCISVGTRKGYKIYNCDPFGKCYEKTDGGMGIVEMLFCTSLVALVGAGEQPAFSPRRLQIINTKRQSTICELTPFVTAILAVKLNRKRLIVTLEEHIYIYDISNMKLLHTIDTSPNPNALCALSPSSDNCYLAYPLNTSGAAGELLIYDAINLQAVNIIQAHKSPLSCIAFNYDGTTVATASDKGTIIRVFSIPTGQKLYQFRRGTYPARIYSISFNLNSTMLCVSSNTDTVHIYKLYNHSNGNGMTSSSNDHHNEKLSFSGGGMTASGGSFDESLPGTSNGERRWSEKKFSLKTPLTSAVGAVSQYFLPDSVTEMWDPQRDFAFCKLPSGSRGIPNMCALSNTAPQAMVVTAEGYFYEYNVDLELGGECILLKQYSLMDLNEDMAGSSTR</sequence>
<evidence type="ECO:0000256" key="8">
    <source>
        <dbReference type="ARBA" id="ARBA00022554"/>
    </source>
</evidence>
<evidence type="ECO:0000256" key="15">
    <source>
        <dbReference type="ARBA" id="ARBA00023136"/>
    </source>
</evidence>
<dbReference type="SUPFAM" id="SSF50978">
    <property type="entry name" value="WD40 repeat-like"/>
    <property type="match status" value="1"/>
</dbReference>
<dbReference type="FunFam" id="2.130.10.10:FF:000965">
    <property type="entry name" value="Autophagy-like protein 18 Atg18"/>
    <property type="match status" value="1"/>
</dbReference>
<dbReference type="GO" id="GO:0005634">
    <property type="term" value="C:nucleus"/>
    <property type="evidence" value="ECO:0007669"/>
    <property type="project" value="UniProtKB-SubCell"/>
</dbReference>
<dbReference type="GO" id="GO:0005774">
    <property type="term" value="C:vacuolar membrane"/>
    <property type="evidence" value="ECO:0007669"/>
    <property type="project" value="UniProtKB-SubCell"/>
</dbReference>
<evidence type="ECO:0000256" key="13">
    <source>
        <dbReference type="ARBA" id="ARBA00023006"/>
    </source>
</evidence>
<accession>A0A507CRP1</accession>
<dbReference type="GO" id="GO:0010008">
    <property type="term" value="C:endosome membrane"/>
    <property type="evidence" value="ECO:0007669"/>
    <property type="project" value="UniProtKB-SubCell"/>
</dbReference>
<dbReference type="VEuPathDB" id="FungiDB:SeMB42_g05397"/>
<evidence type="ECO:0000256" key="16">
    <source>
        <dbReference type="ARBA" id="ARBA00023242"/>
    </source>
</evidence>
<evidence type="ECO:0000256" key="4">
    <source>
        <dbReference type="ARBA" id="ARBA00004584"/>
    </source>
</evidence>
<dbReference type="PANTHER" id="PTHR11227">
    <property type="entry name" value="WD-REPEAT PROTEIN INTERACTING WITH PHOSPHOINOSIDES WIPI -RELATED"/>
    <property type="match status" value="1"/>
</dbReference>
<keyword evidence="17" id="KW-0131">Cell cycle</keyword>
<keyword evidence="14" id="KW-0175">Coiled coil</keyword>
<evidence type="ECO:0000256" key="1">
    <source>
        <dbReference type="ARBA" id="ARBA00004123"/>
    </source>
</evidence>
<evidence type="ECO:0000256" key="3">
    <source>
        <dbReference type="ARBA" id="ARBA00004481"/>
    </source>
</evidence>
<evidence type="ECO:0000256" key="5">
    <source>
        <dbReference type="ARBA" id="ARBA00004623"/>
    </source>
</evidence>
<keyword evidence="18" id="KW-0137">Centromere</keyword>